<keyword evidence="3" id="KW-1185">Reference proteome</keyword>
<sequence>MNVQYTTAATRNFQSAAAARHMNVDTGTYRAGEREQGRGYGRSVGYAAPRPYASQSGSGSLFRVR</sequence>
<dbReference type="EMBL" id="AVBH01000166">
    <property type="protein sequence ID" value="KGO97929.1"/>
    <property type="molecule type" value="Genomic_DNA"/>
</dbReference>
<evidence type="ECO:0000313" key="3">
    <source>
        <dbReference type="Proteomes" id="UP000030003"/>
    </source>
</evidence>
<comment type="caution">
    <text evidence="2">The sequence shown here is derived from an EMBL/GenBank/DDBJ whole genome shotgun (WGS) entry which is preliminary data.</text>
</comment>
<protein>
    <submittedName>
        <fullName evidence="2">Uncharacterized protein</fullName>
    </submittedName>
</protein>
<accession>A0A0A0M6X7</accession>
<name>A0A0A0M6X7_9GAMM</name>
<gene>
    <name evidence="2" type="ORF">N791_04055</name>
</gene>
<organism evidence="2 3">
    <name type="scientific">Lysobacter defluvii IMMIB APB-9 = DSM 18482</name>
    <dbReference type="NCBI Taxonomy" id="1385515"/>
    <lineage>
        <taxon>Bacteria</taxon>
        <taxon>Pseudomonadati</taxon>
        <taxon>Pseudomonadota</taxon>
        <taxon>Gammaproteobacteria</taxon>
        <taxon>Lysobacterales</taxon>
        <taxon>Lysobacteraceae</taxon>
        <taxon>Novilysobacter</taxon>
    </lineage>
</organism>
<dbReference type="STRING" id="1385515.GCA_000423325_02482"/>
<dbReference type="Proteomes" id="UP000030003">
    <property type="component" value="Unassembled WGS sequence"/>
</dbReference>
<evidence type="ECO:0000256" key="1">
    <source>
        <dbReference type="SAM" id="MobiDB-lite"/>
    </source>
</evidence>
<proteinExistence type="predicted"/>
<dbReference type="AlphaFoldDB" id="A0A0A0M6X7"/>
<evidence type="ECO:0000313" key="2">
    <source>
        <dbReference type="EMBL" id="KGO97929.1"/>
    </source>
</evidence>
<dbReference type="RefSeq" id="WP_027070465.1">
    <property type="nucleotide sequence ID" value="NZ_AUHT01000012.1"/>
</dbReference>
<reference evidence="2 3" key="1">
    <citation type="submission" date="2013-08" db="EMBL/GenBank/DDBJ databases">
        <title>Genomic analysis of Lysobacter defluvii.</title>
        <authorList>
            <person name="Wang Q."/>
            <person name="Wang G."/>
        </authorList>
    </citation>
    <scope>NUCLEOTIDE SEQUENCE [LARGE SCALE GENOMIC DNA]</scope>
    <source>
        <strain evidence="2 3">IMMIB APB-9</strain>
    </source>
</reference>
<feature type="region of interest" description="Disordered" evidence="1">
    <location>
        <begin position="27"/>
        <end position="65"/>
    </location>
</feature>